<comment type="caution">
    <text evidence="8">The sequence shown here is derived from an EMBL/GenBank/DDBJ whole genome shotgun (WGS) entry which is preliminary data.</text>
</comment>
<dbReference type="PANTHER" id="PTHR10868">
    <property type="entry name" value="SIGMA 1-TYPE OPIOID RECEPTOR-RELATED"/>
    <property type="match status" value="1"/>
</dbReference>
<keyword evidence="5 7" id="KW-1133">Transmembrane helix</keyword>
<keyword evidence="4" id="KW-0256">Endoplasmic reticulum</keyword>
<keyword evidence="3 7" id="KW-0812">Transmembrane</keyword>
<keyword evidence="6 7" id="KW-0472">Membrane</keyword>
<dbReference type="PANTHER" id="PTHR10868:SF1">
    <property type="entry name" value="SIGMA NON-OPIOID INTRACELLULAR RECEPTOR 1"/>
    <property type="match status" value="1"/>
</dbReference>
<evidence type="ECO:0000256" key="5">
    <source>
        <dbReference type="ARBA" id="ARBA00022989"/>
    </source>
</evidence>
<evidence type="ECO:0000256" key="2">
    <source>
        <dbReference type="ARBA" id="ARBA00007141"/>
    </source>
</evidence>
<dbReference type="EMBL" id="MDYQ01000257">
    <property type="protein sequence ID" value="PRP77593.1"/>
    <property type="molecule type" value="Genomic_DNA"/>
</dbReference>
<dbReference type="STRING" id="1890364.A0A2P6N0Y5"/>
<name>A0A2P6N0Y5_9EUKA</name>
<gene>
    <name evidence="8" type="ORF">PROFUN_00454</name>
</gene>
<comment type="subcellular location">
    <subcellularLocation>
        <location evidence="1">Endoplasmic reticulum membrane</location>
    </subcellularLocation>
</comment>
<evidence type="ECO:0000256" key="7">
    <source>
        <dbReference type="RuleBase" id="RU368083"/>
    </source>
</evidence>
<dbReference type="Proteomes" id="UP000241769">
    <property type="component" value="Unassembled WGS sequence"/>
</dbReference>
<protein>
    <recommendedName>
        <fullName evidence="10">C-8 sterol isomerase</fullName>
    </recommendedName>
</protein>
<evidence type="ECO:0000313" key="9">
    <source>
        <dbReference type="Proteomes" id="UP000241769"/>
    </source>
</evidence>
<comment type="similarity">
    <text evidence="2 7">Belongs to the ERG2 family.</text>
</comment>
<evidence type="ECO:0000256" key="6">
    <source>
        <dbReference type="ARBA" id="ARBA00023136"/>
    </source>
</evidence>
<proteinExistence type="inferred from homology"/>
<evidence type="ECO:0000313" key="8">
    <source>
        <dbReference type="EMBL" id="PRP77593.1"/>
    </source>
</evidence>
<evidence type="ECO:0000256" key="4">
    <source>
        <dbReference type="ARBA" id="ARBA00022824"/>
    </source>
</evidence>
<dbReference type="OrthoDB" id="347124at2759"/>
<dbReference type="Pfam" id="PF04622">
    <property type="entry name" value="ERG2_Sigma1R"/>
    <property type="match status" value="1"/>
</dbReference>
<evidence type="ECO:0008006" key="10">
    <source>
        <dbReference type="Google" id="ProtNLM"/>
    </source>
</evidence>
<sequence>MISLLLVSWTIGCFIFAQIFFKLILDNFRFNAGNFVFDPKVLQGIATKHAADSTKTKEEVFDAVQQELAKTYPDHVWTRKQWVWLSSGGSVVSATFLHASLTEFLIFYGTPTPVSGHSGRQPLEAFDFVLRGEKCYQLENEIKLNRAKAGEMSYLPTMRSANLCIKDECWSLQYGRGLLPLALPFYLLSTFTSTLDFISLIRGIMICSSYTLYELFYNKKI</sequence>
<dbReference type="GO" id="GO:0005789">
    <property type="term" value="C:endoplasmic reticulum membrane"/>
    <property type="evidence" value="ECO:0007669"/>
    <property type="project" value="UniProtKB-SubCell"/>
</dbReference>
<dbReference type="InParanoid" id="A0A2P6N0Y5"/>
<evidence type="ECO:0000256" key="3">
    <source>
        <dbReference type="ARBA" id="ARBA00022692"/>
    </source>
</evidence>
<dbReference type="FunCoup" id="A0A2P6N0Y5">
    <property type="interactions" value="129"/>
</dbReference>
<evidence type="ECO:0000256" key="1">
    <source>
        <dbReference type="ARBA" id="ARBA00004586"/>
    </source>
</evidence>
<keyword evidence="9" id="KW-1185">Reference proteome</keyword>
<organism evidence="8 9">
    <name type="scientific">Planoprotostelium fungivorum</name>
    <dbReference type="NCBI Taxonomy" id="1890364"/>
    <lineage>
        <taxon>Eukaryota</taxon>
        <taxon>Amoebozoa</taxon>
        <taxon>Evosea</taxon>
        <taxon>Variosea</taxon>
        <taxon>Cavosteliida</taxon>
        <taxon>Cavosteliaceae</taxon>
        <taxon>Planoprotostelium</taxon>
    </lineage>
</organism>
<dbReference type="AlphaFoldDB" id="A0A2P6N0Y5"/>
<feature type="transmembrane region" description="Helical" evidence="7">
    <location>
        <begin position="6"/>
        <end position="25"/>
    </location>
</feature>
<accession>A0A2P6N0Y5</accession>
<dbReference type="InterPro" id="IPR006716">
    <property type="entry name" value="ERG2_sigma1_rcpt-like"/>
</dbReference>
<reference evidence="8 9" key="1">
    <citation type="journal article" date="2018" name="Genome Biol. Evol.">
        <title>Multiple Roots of Fruiting Body Formation in Amoebozoa.</title>
        <authorList>
            <person name="Hillmann F."/>
            <person name="Forbes G."/>
            <person name="Novohradska S."/>
            <person name="Ferling I."/>
            <person name="Riege K."/>
            <person name="Groth M."/>
            <person name="Westermann M."/>
            <person name="Marz M."/>
            <person name="Spaller T."/>
            <person name="Winckler T."/>
            <person name="Schaap P."/>
            <person name="Glockner G."/>
        </authorList>
    </citation>
    <scope>NUCLEOTIDE SEQUENCE [LARGE SCALE GENOMIC DNA]</scope>
    <source>
        <strain evidence="8 9">Jena</strain>
    </source>
</reference>